<dbReference type="EMBL" id="FNCE01000001">
    <property type="protein sequence ID" value="SDF41979.1"/>
    <property type="molecule type" value="Genomic_DNA"/>
</dbReference>
<dbReference type="Pfam" id="PF04264">
    <property type="entry name" value="YceI"/>
    <property type="match status" value="1"/>
</dbReference>
<feature type="chain" id="PRO_5011472147" evidence="1">
    <location>
        <begin position="24"/>
        <end position="200"/>
    </location>
</feature>
<feature type="domain" description="Lipid/polyisoprenoid-binding YceI-like" evidence="2">
    <location>
        <begin position="27"/>
        <end position="194"/>
    </location>
</feature>
<evidence type="ECO:0000313" key="3">
    <source>
        <dbReference type="EMBL" id="SDF41979.1"/>
    </source>
</evidence>
<dbReference type="OrthoDB" id="9811006at2"/>
<name>A0A1G7KZ20_9PROT</name>
<gene>
    <name evidence="3" type="ORF">SAMN05216241_10137</name>
</gene>
<dbReference type="SMART" id="SM00867">
    <property type="entry name" value="YceI"/>
    <property type="match status" value="1"/>
</dbReference>
<dbReference type="InterPro" id="IPR036761">
    <property type="entry name" value="TTHA0802/YceI-like_sf"/>
</dbReference>
<feature type="signal peptide" evidence="1">
    <location>
        <begin position="1"/>
        <end position="23"/>
    </location>
</feature>
<dbReference type="PANTHER" id="PTHR34406">
    <property type="entry name" value="PROTEIN YCEI"/>
    <property type="match status" value="1"/>
</dbReference>
<dbReference type="PANTHER" id="PTHR34406:SF1">
    <property type="entry name" value="PROTEIN YCEI"/>
    <property type="match status" value="1"/>
</dbReference>
<evidence type="ECO:0000256" key="1">
    <source>
        <dbReference type="SAM" id="SignalP"/>
    </source>
</evidence>
<dbReference type="Gene3D" id="2.40.128.110">
    <property type="entry name" value="Lipid/polyisoprenoid-binding, YceI-like"/>
    <property type="match status" value="1"/>
</dbReference>
<dbReference type="AlphaFoldDB" id="A0A1G7KZ20"/>
<dbReference type="SUPFAM" id="SSF101874">
    <property type="entry name" value="YceI-like"/>
    <property type="match status" value="1"/>
</dbReference>
<keyword evidence="4" id="KW-1185">Reference proteome</keyword>
<evidence type="ECO:0000313" key="4">
    <source>
        <dbReference type="Proteomes" id="UP000199415"/>
    </source>
</evidence>
<keyword evidence="1" id="KW-0732">Signal</keyword>
<protein>
    <submittedName>
        <fullName evidence="3">Polyisoprenoid-binding protein YceI</fullName>
    </submittedName>
</protein>
<organism evidence="3 4">
    <name type="scientific">Limimonas halophila</name>
    <dbReference type="NCBI Taxonomy" id="1082479"/>
    <lineage>
        <taxon>Bacteria</taxon>
        <taxon>Pseudomonadati</taxon>
        <taxon>Pseudomonadota</taxon>
        <taxon>Alphaproteobacteria</taxon>
        <taxon>Rhodospirillales</taxon>
        <taxon>Rhodovibrionaceae</taxon>
        <taxon>Limimonas</taxon>
    </lineage>
</organism>
<proteinExistence type="predicted"/>
<dbReference type="STRING" id="1082479.SAMN05216241_10137"/>
<accession>A0A1G7KZ20</accession>
<dbReference type="InterPro" id="IPR007372">
    <property type="entry name" value="Lipid/polyisoprenoid-bd_YceI"/>
</dbReference>
<sequence length="200" mass="22016">MRRICAVFAAVVVGALFVAPVSAEPREYEIDPEHVSVGFLVHHLGLADTLGMFREVSGSFTYDRETQELSDVKIVVQTDSVFTNHEARDEHLRGPDFLNVKEYPTMTFTADEAEPTGDNTGKLHGELTMLGTTKPLTLDVTYEGGRKYPFGDGHYAIGISARGTLHRSDHGMTYAVEDDLVGDAVKLIIEFEAIRQPASD</sequence>
<dbReference type="Proteomes" id="UP000199415">
    <property type="component" value="Unassembled WGS sequence"/>
</dbReference>
<reference evidence="3 4" key="1">
    <citation type="submission" date="2016-10" db="EMBL/GenBank/DDBJ databases">
        <authorList>
            <person name="de Groot N.N."/>
        </authorList>
    </citation>
    <scope>NUCLEOTIDE SEQUENCE [LARGE SCALE GENOMIC DNA]</scope>
    <source>
        <strain evidence="3 4">DSM 25584</strain>
    </source>
</reference>
<evidence type="ECO:0000259" key="2">
    <source>
        <dbReference type="SMART" id="SM00867"/>
    </source>
</evidence>